<dbReference type="InterPro" id="IPR013785">
    <property type="entry name" value="Aldolase_TIM"/>
</dbReference>
<dbReference type="RefSeq" id="WP_306160992.1">
    <property type="nucleotide sequence ID" value="NZ_CP132315.1"/>
</dbReference>
<evidence type="ECO:0000313" key="8">
    <source>
        <dbReference type="Proteomes" id="UP001225788"/>
    </source>
</evidence>
<comment type="catalytic activity">
    <reaction evidence="5 6">
        <text>2-deoxy-D-ribose 5-phosphate = D-glyceraldehyde 3-phosphate + acetaldehyde</text>
        <dbReference type="Rhea" id="RHEA:12821"/>
        <dbReference type="ChEBI" id="CHEBI:15343"/>
        <dbReference type="ChEBI" id="CHEBI:59776"/>
        <dbReference type="ChEBI" id="CHEBI:62877"/>
        <dbReference type="EC" id="4.1.2.4"/>
    </reaction>
</comment>
<feature type="active site" description="Schiff-base intermediate with acetaldehyde" evidence="6">
    <location>
        <position position="167"/>
    </location>
</feature>
<dbReference type="CDD" id="cd00959">
    <property type="entry name" value="DeoC"/>
    <property type="match status" value="1"/>
</dbReference>
<dbReference type="Proteomes" id="UP001225788">
    <property type="component" value="Plasmid unnamed1"/>
</dbReference>
<dbReference type="InterPro" id="IPR002915">
    <property type="entry name" value="DeoC/FbaB/LacD_aldolase"/>
</dbReference>
<dbReference type="SMART" id="SM01133">
    <property type="entry name" value="DeoC"/>
    <property type="match status" value="1"/>
</dbReference>
<geneLocation type="plasmid" evidence="7 8">
    <name>unnamed1</name>
</geneLocation>
<feature type="active site" description="Proton donor/acceptor" evidence="6">
    <location>
        <position position="196"/>
    </location>
</feature>
<feature type="active site" description="Proton donor/acceptor" evidence="6">
    <location>
        <position position="105"/>
    </location>
</feature>
<keyword evidence="3 6" id="KW-0456">Lyase</keyword>
<sequence length="244" mass="25190">MTKPANAASVHGVTSAQLAALIDISAVQAFHTENDVRQLAEIAVGNGFIAAHALPNFVPLLRDLIPVEGLTLVGGPIGFPSGGTATKIKVAEANFLEDAGAQELDMMMNVGRLKSGDLSYVADEIAAVIEAVAPVPVKVILELYHLSDAEIRTATDIVCRSGAAFVKTGTGWTPSATTVEKIAIISEVAAGRAAIKASGGVRDLDTVAQMISLGVTRFGINTTVAVELVRQVEALPDGILSLPA</sequence>
<keyword evidence="8" id="KW-1185">Reference proteome</keyword>
<dbReference type="NCBIfam" id="TIGR00126">
    <property type="entry name" value="deoC"/>
    <property type="match status" value="1"/>
</dbReference>
<dbReference type="Pfam" id="PF01791">
    <property type="entry name" value="DeoC"/>
    <property type="match status" value="1"/>
</dbReference>
<comment type="subcellular location">
    <subcellularLocation>
        <location evidence="6">Cytoplasm</location>
    </subcellularLocation>
</comment>
<dbReference type="EMBL" id="CP132315">
    <property type="protein sequence ID" value="WLS04768.1"/>
    <property type="molecule type" value="Genomic_DNA"/>
</dbReference>
<evidence type="ECO:0000256" key="4">
    <source>
        <dbReference type="ARBA" id="ARBA00023270"/>
    </source>
</evidence>
<name>A0ABY9K870_9HYPH</name>
<dbReference type="GO" id="GO:0004139">
    <property type="term" value="F:deoxyribose-phosphate aldolase activity"/>
    <property type="evidence" value="ECO:0007669"/>
    <property type="project" value="UniProtKB-EC"/>
</dbReference>
<dbReference type="InterPro" id="IPR011343">
    <property type="entry name" value="DeoC"/>
</dbReference>
<evidence type="ECO:0000256" key="1">
    <source>
        <dbReference type="ARBA" id="ARBA00010936"/>
    </source>
</evidence>
<keyword evidence="2 6" id="KW-0963">Cytoplasm</keyword>
<dbReference type="EC" id="4.1.2.4" evidence="6"/>
<organism evidence="7 8">
    <name type="scientific">Shinella oryzae</name>
    <dbReference type="NCBI Taxonomy" id="2871820"/>
    <lineage>
        <taxon>Bacteria</taxon>
        <taxon>Pseudomonadati</taxon>
        <taxon>Pseudomonadota</taxon>
        <taxon>Alphaproteobacteria</taxon>
        <taxon>Hyphomicrobiales</taxon>
        <taxon>Rhizobiaceae</taxon>
        <taxon>Shinella</taxon>
    </lineage>
</organism>
<evidence type="ECO:0000313" key="7">
    <source>
        <dbReference type="EMBL" id="WLS04768.1"/>
    </source>
</evidence>
<protein>
    <recommendedName>
        <fullName evidence="6">Deoxyribose-phosphate aldolase</fullName>
        <shortName evidence="6">DERA</shortName>
        <ecNumber evidence="6">4.1.2.4</ecNumber>
    </recommendedName>
    <alternativeName>
        <fullName evidence="6">2-deoxy-D-ribose 5-phosphate aldolase</fullName>
    </alternativeName>
    <alternativeName>
        <fullName evidence="6">Phosphodeoxyriboaldolase</fullName>
        <shortName evidence="6">Deoxyriboaldolase</shortName>
    </alternativeName>
</protein>
<keyword evidence="4 6" id="KW-0704">Schiff base</keyword>
<dbReference type="HAMAP" id="MF_00114">
    <property type="entry name" value="DeoC_type1"/>
    <property type="match status" value="1"/>
</dbReference>
<evidence type="ECO:0000256" key="3">
    <source>
        <dbReference type="ARBA" id="ARBA00023239"/>
    </source>
</evidence>
<dbReference type="SUPFAM" id="SSF51569">
    <property type="entry name" value="Aldolase"/>
    <property type="match status" value="1"/>
</dbReference>
<dbReference type="PIRSF" id="PIRSF001357">
    <property type="entry name" value="DeoC"/>
    <property type="match status" value="1"/>
</dbReference>
<accession>A0ABY9K870</accession>
<dbReference type="Gene3D" id="3.20.20.70">
    <property type="entry name" value="Aldolase class I"/>
    <property type="match status" value="1"/>
</dbReference>
<reference evidence="7 8" key="1">
    <citation type="submission" date="2023-08" db="EMBL/GenBank/DDBJ databases">
        <title>Pathogen: clinical or host-associated sample.</title>
        <authorList>
            <person name="Hergert J."/>
            <person name="Casey R."/>
            <person name="Wagner J."/>
            <person name="Young E.L."/>
            <person name="Oakeson K.F."/>
        </authorList>
    </citation>
    <scope>NUCLEOTIDE SEQUENCE [LARGE SCALE GENOMIC DNA]</scope>
    <source>
        <strain evidence="7 8">UPHL-collab-2</strain>
        <plasmid evidence="7 8">unnamed1</plasmid>
    </source>
</reference>
<gene>
    <name evidence="6 7" type="primary">deoC</name>
    <name evidence="7" type="ORF">Q9315_21475</name>
</gene>
<comment type="function">
    <text evidence="6">Catalyzes a reversible aldol reaction between acetaldehyde and D-glyceraldehyde 3-phosphate to generate 2-deoxy-D-ribose 5-phosphate.</text>
</comment>
<evidence type="ECO:0000256" key="5">
    <source>
        <dbReference type="ARBA" id="ARBA00048791"/>
    </source>
</evidence>
<comment type="pathway">
    <text evidence="6">Carbohydrate degradation; 2-deoxy-D-ribose 1-phosphate degradation; D-glyceraldehyde 3-phosphate and acetaldehyde from 2-deoxy-alpha-D-ribose 1-phosphate: step 2/2.</text>
</comment>
<proteinExistence type="inferred from homology"/>
<evidence type="ECO:0000256" key="2">
    <source>
        <dbReference type="ARBA" id="ARBA00022490"/>
    </source>
</evidence>
<dbReference type="PANTHER" id="PTHR10889">
    <property type="entry name" value="DEOXYRIBOSE-PHOSPHATE ALDOLASE"/>
    <property type="match status" value="1"/>
</dbReference>
<dbReference type="InterPro" id="IPR028581">
    <property type="entry name" value="DeoC_typeI"/>
</dbReference>
<comment type="similarity">
    <text evidence="1 6">Belongs to the DeoC/FbaB aldolase family. DeoC type 1 subfamily.</text>
</comment>
<dbReference type="PANTHER" id="PTHR10889:SF1">
    <property type="entry name" value="DEOXYRIBOSE-PHOSPHATE ALDOLASE"/>
    <property type="match status" value="1"/>
</dbReference>
<keyword evidence="7" id="KW-0614">Plasmid</keyword>
<evidence type="ECO:0000256" key="6">
    <source>
        <dbReference type="HAMAP-Rule" id="MF_00114"/>
    </source>
</evidence>